<evidence type="ECO:0000256" key="2">
    <source>
        <dbReference type="ARBA" id="ARBA00012418"/>
    </source>
</evidence>
<keyword evidence="5 8" id="KW-0548">Nucleotidyltransferase</keyword>
<dbReference type="EMBL" id="UOFQ01000005">
    <property type="protein sequence ID" value="VAW84657.1"/>
    <property type="molecule type" value="Genomic_DNA"/>
</dbReference>
<evidence type="ECO:0000256" key="5">
    <source>
        <dbReference type="ARBA" id="ARBA00022695"/>
    </source>
</evidence>
<keyword evidence="3 8" id="KW-0240">DNA-directed RNA polymerase</keyword>
<evidence type="ECO:0000313" key="8">
    <source>
        <dbReference type="EMBL" id="VAW84657.1"/>
    </source>
</evidence>
<evidence type="ECO:0000256" key="7">
    <source>
        <dbReference type="ARBA" id="ARBA00048552"/>
    </source>
</evidence>
<protein>
    <recommendedName>
        <fullName evidence="2">DNA-directed RNA polymerase</fullName>
        <ecNumber evidence="2">2.7.7.6</ecNumber>
    </recommendedName>
</protein>
<dbReference type="GO" id="GO:0006351">
    <property type="term" value="P:DNA-templated transcription"/>
    <property type="evidence" value="ECO:0007669"/>
    <property type="project" value="InterPro"/>
</dbReference>
<proteinExistence type="inferred from homology"/>
<evidence type="ECO:0000256" key="4">
    <source>
        <dbReference type="ARBA" id="ARBA00022679"/>
    </source>
</evidence>
<dbReference type="PANTHER" id="PTHR34476">
    <property type="entry name" value="DNA-DIRECTED RNA POLYMERASE SUBUNIT OMEGA"/>
    <property type="match status" value="1"/>
</dbReference>
<keyword evidence="6" id="KW-0804">Transcription</keyword>
<reference evidence="8" key="1">
    <citation type="submission" date="2018-06" db="EMBL/GenBank/DDBJ databases">
        <authorList>
            <person name="Zhirakovskaya E."/>
        </authorList>
    </citation>
    <scope>NUCLEOTIDE SEQUENCE</scope>
</reference>
<comment type="similarity">
    <text evidence="1">Belongs to the RNA polymerase subunit omega family.</text>
</comment>
<sequence length="96" mass="10529">MARVTVEDCLENVDNRFELVLVASKRARQLANGAESELEWENDKPTVLALREIAENKVNASILVDKPVSLIDEDALLGDQDAASTEAQGDWSTTKS</sequence>
<dbReference type="InterPro" id="IPR003716">
    <property type="entry name" value="DNA-dir_RNA_pol_omega"/>
</dbReference>
<dbReference type="GO" id="GO:0003899">
    <property type="term" value="F:DNA-directed RNA polymerase activity"/>
    <property type="evidence" value="ECO:0007669"/>
    <property type="project" value="UniProtKB-EC"/>
</dbReference>
<dbReference type="GO" id="GO:0003677">
    <property type="term" value="F:DNA binding"/>
    <property type="evidence" value="ECO:0007669"/>
    <property type="project" value="InterPro"/>
</dbReference>
<comment type="catalytic activity">
    <reaction evidence="7">
        <text>RNA(n) + a ribonucleoside 5'-triphosphate = RNA(n+1) + diphosphate</text>
        <dbReference type="Rhea" id="RHEA:21248"/>
        <dbReference type="Rhea" id="RHEA-COMP:14527"/>
        <dbReference type="Rhea" id="RHEA-COMP:17342"/>
        <dbReference type="ChEBI" id="CHEBI:33019"/>
        <dbReference type="ChEBI" id="CHEBI:61557"/>
        <dbReference type="ChEBI" id="CHEBI:140395"/>
        <dbReference type="EC" id="2.7.7.6"/>
    </reaction>
</comment>
<evidence type="ECO:0000256" key="6">
    <source>
        <dbReference type="ARBA" id="ARBA00023163"/>
    </source>
</evidence>
<dbReference type="Gene3D" id="3.90.940.10">
    <property type="match status" value="1"/>
</dbReference>
<gene>
    <name evidence="8" type="ORF">MNBD_GAMMA17-2121</name>
</gene>
<organism evidence="8">
    <name type="scientific">hydrothermal vent metagenome</name>
    <dbReference type="NCBI Taxonomy" id="652676"/>
    <lineage>
        <taxon>unclassified sequences</taxon>
        <taxon>metagenomes</taxon>
        <taxon>ecological metagenomes</taxon>
    </lineage>
</organism>
<dbReference type="InterPro" id="IPR006110">
    <property type="entry name" value="Pol_omega/Rpo6/RPB6"/>
</dbReference>
<name>A0A3B0ZB00_9ZZZZ</name>
<dbReference type="HAMAP" id="MF_00366">
    <property type="entry name" value="RNApol_bact_RpoZ"/>
    <property type="match status" value="1"/>
</dbReference>
<accession>A0A3B0ZB00</accession>
<dbReference type="AlphaFoldDB" id="A0A3B0ZB00"/>
<dbReference type="EC" id="2.7.7.6" evidence="2"/>
<dbReference type="SUPFAM" id="SSF63562">
    <property type="entry name" value="RPB6/omega subunit-like"/>
    <property type="match status" value="1"/>
</dbReference>
<dbReference type="PANTHER" id="PTHR34476:SF1">
    <property type="entry name" value="DNA-DIRECTED RNA POLYMERASE SUBUNIT OMEGA"/>
    <property type="match status" value="1"/>
</dbReference>
<dbReference type="GO" id="GO:0000428">
    <property type="term" value="C:DNA-directed RNA polymerase complex"/>
    <property type="evidence" value="ECO:0007669"/>
    <property type="project" value="UniProtKB-KW"/>
</dbReference>
<dbReference type="SMART" id="SM01409">
    <property type="entry name" value="RNA_pol_Rpb6"/>
    <property type="match status" value="1"/>
</dbReference>
<keyword evidence="4 8" id="KW-0808">Transferase</keyword>
<evidence type="ECO:0000256" key="1">
    <source>
        <dbReference type="ARBA" id="ARBA00006711"/>
    </source>
</evidence>
<evidence type="ECO:0000256" key="3">
    <source>
        <dbReference type="ARBA" id="ARBA00022478"/>
    </source>
</evidence>
<dbReference type="Pfam" id="PF01192">
    <property type="entry name" value="RNA_pol_Rpb6"/>
    <property type="match status" value="1"/>
</dbReference>
<dbReference type="InterPro" id="IPR036161">
    <property type="entry name" value="RPB6/omega-like_sf"/>
</dbReference>
<dbReference type="NCBIfam" id="TIGR00690">
    <property type="entry name" value="rpoZ"/>
    <property type="match status" value="1"/>
</dbReference>